<protein>
    <submittedName>
        <fullName evidence="2">Amidohydrolase family protein</fullName>
    </submittedName>
</protein>
<gene>
    <name evidence="2" type="ORF">AADC60_15985</name>
</gene>
<sequence length="401" mass="44078">MEFVISNVKLLYGEELECKKGLALLIKDGLIKDIIPESQLPATVKVIDGNGGFLAPGLIDLHIHMMWDGSLNPVQTSETEGHEQMLIRAVANCQTYLHHGITTVRDIGSIDDIALHVAKGIKRGLISGPDVIASGKTLTMTDGHDPFWARFVDGKEEALKGVREQIFKGAEVIKVSSTGGVYGRIEGEQVGNAELSLEEQEVICNEAHRFGLKVVSHAIGRDGIHNSILAGVDTIEHGHFLDDELVALMEERNTAWIPTLFVYKQIATQEGIPSYARDKAEEIVSIHRNAFESYFNRNILIGAGSDAGSPCTSHRALLDELYTMYEMIPDAKEVLKTATVNAGKILGHDVGQIKEGYRANLILLKENPLECLSNLESIKMVVIRGKVLMKYTNNNLEMIAE</sequence>
<evidence type="ECO:0000313" key="2">
    <source>
        <dbReference type="EMBL" id="WZP05592.1"/>
    </source>
</evidence>
<dbReference type="InterPro" id="IPR057744">
    <property type="entry name" value="OTAase-like"/>
</dbReference>
<name>A0ABZ2ZBR2_9BACI</name>
<dbReference type="PANTHER" id="PTHR43135:SF3">
    <property type="entry name" value="ALPHA-D-RIBOSE 1-METHYLPHOSPHONATE 5-TRIPHOSPHATE DIPHOSPHATASE"/>
    <property type="match status" value="1"/>
</dbReference>
<dbReference type="SUPFAM" id="SSF51556">
    <property type="entry name" value="Metallo-dependent hydrolases"/>
    <property type="match status" value="1"/>
</dbReference>
<dbReference type="InterPro" id="IPR051781">
    <property type="entry name" value="Metallo-dep_Hydrolase"/>
</dbReference>
<dbReference type="RefSeq" id="WP_342025535.1">
    <property type="nucleotide sequence ID" value="NZ_CP151651.1"/>
</dbReference>
<feature type="domain" description="Amidohydrolase-related" evidence="1">
    <location>
        <begin position="54"/>
        <end position="387"/>
    </location>
</feature>
<dbReference type="PANTHER" id="PTHR43135">
    <property type="entry name" value="ALPHA-D-RIBOSE 1-METHYLPHOSPHONATE 5-TRIPHOSPHATE DIPHOSPHATASE"/>
    <property type="match status" value="1"/>
</dbReference>
<dbReference type="Pfam" id="PF01979">
    <property type="entry name" value="Amidohydro_1"/>
    <property type="match status" value="1"/>
</dbReference>
<evidence type="ECO:0000313" key="3">
    <source>
        <dbReference type="Proteomes" id="UP001472074"/>
    </source>
</evidence>
<dbReference type="SUPFAM" id="SSF51338">
    <property type="entry name" value="Composite domain of metallo-dependent hydrolases"/>
    <property type="match status" value="1"/>
</dbReference>
<dbReference type="CDD" id="cd01299">
    <property type="entry name" value="Met_dep_hydrolase_A"/>
    <property type="match status" value="1"/>
</dbReference>
<dbReference type="InterPro" id="IPR006680">
    <property type="entry name" value="Amidohydro-rel"/>
</dbReference>
<dbReference type="Proteomes" id="UP001472074">
    <property type="component" value="Chromosome"/>
</dbReference>
<reference evidence="2 3" key="1">
    <citation type="submission" date="2024-04" db="EMBL/GenBank/DDBJ databases">
        <title>Screening of coral probiotics and analysis of their probiotic properties.</title>
        <authorList>
            <person name="Wang S."/>
        </authorList>
    </citation>
    <scope>NUCLEOTIDE SEQUENCE [LARGE SCALE GENOMIC DNA]</scope>
    <source>
        <strain evidence="2 3">GXU-Z9</strain>
    </source>
</reference>
<accession>A0ABZ2ZBR2</accession>
<evidence type="ECO:0000259" key="1">
    <source>
        <dbReference type="Pfam" id="PF01979"/>
    </source>
</evidence>
<proteinExistence type="predicted"/>
<dbReference type="InterPro" id="IPR011059">
    <property type="entry name" value="Metal-dep_hydrolase_composite"/>
</dbReference>
<dbReference type="InterPro" id="IPR032466">
    <property type="entry name" value="Metal_Hydrolase"/>
</dbReference>
<dbReference type="Gene3D" id="3.20.20.140">
    <property type="entry name" value="Metal-dependent hydrolases"/>
    <property type="match status" value="1"/>
</dbReference>
<dbReference type="EMBL" id="CP151651">
    <property type="protein sequence ID" value="WZP05592.1"/>
    <property type="molecule type" value="Genomic_DNA"/>
</dbReference>
<keyword evidence="3" id="KW-1185">Reference proteome</keyword>
<organism evidence="2 3">
    <name type="scientific">Cytobacillus pseudoceanisediminis</name>
    <dbReference type="NCBI Taxonomy" id="3051614"/>
    <lineage>
        <taxon>Bacteria</taxon>
        <taxon>Bacillati</taxon>
        <taxon>Bacillota</taxon>
        <taxon>Bacilli</taxon>
        <taxon>Bacillales</taxon>
        <taxon>Bacillaceae</taxon>
        <taxon>Cytobacillus</taxon>
    </lineage>
</organism>
<dbReference type="Gene3D" id="2.30.40.10">
    <property type="entry name" value="Urease, subunit C, domain 1"/>
    <property type="match status" value="1"/>
</dbReference>